<protein>
    <submittedName>
        <fullName evidence="1">Uncharacterized protein</fullName>
    </submittedName>
</protein>
<evidence type="ECO:0000313" key="1">
    <source>
        <dbReference type="EMBL" id="CEL91145.1"/>
    </source>
</evidence>
<accession>A0A0B7GQU8</accession>
<name>A0A0B7GQU8_STRSA</name>
<gene>
    <name evidence="1" type="ORF">SSV_1867</name>
</gene>
<organism evidence="1 2">
    <name type="scientific">Streptococcus sanguinis</name>
    <dbReference type="NCBI Taxonomy" id="1305"/>
    <lineage>
        <taxon>Bacteria</taxon>
        <taxon>Bacillati</taxon>
        <taxon>Bacillota</taxon>
        <taxon>Bacilli</taxon>
        <taxon>Lactobacillales</taxon>
        <taxon>Streptococcaceae</taxon>
        <taxon>Streptococcus</taxon>
    </lineage>
</organism>
<sequence length="40" mass="4394">MQSISDALTHSETGTTQIYVNTSNLVPMEIGEFALKPLKQ</sequence>
<proteinExistence type="predicted"/>
<evidence type="ECO:0000313" key="2">
    <source>
        <dbReference type="Proteomes" id="UP000183504"/>
    </source>
</evidence>
<reference evidence="1 2" key="1">
    <citation type="submission" date="2015-01" db="EMBL/GenBank/DDBJ databases">
        <authorList>
            <person name="Pelicic Vladimir"/>
        </authorList>
    </citation>
    <scope>NUCLEOTIDE SEQUENCE [LARGE SCALE GENOMIC DNA]</scope>
    <source>
        <strain evidence="1 2">2908</strain>
    </source>
</reference>
<dbReference type="Proteomes" id="UP000183504">
    <property type="component" value="Unassembled WGS sequence"/>
</dbReference>
<dbReference type="AlphaFoldDB" id="A0A0B7GQU8"/>
<dbReference type="EMBL" id="CDMW01000001">
    <property type="protein sequence ID" value="CEL91145.1"/>
    <property type="molecule type" value="Genomic_DNA"/>
</dbReference>